<dbReference type="PANTHER" id="PTHR47332">
    <property type="entry name" value="SET DOMAIN-CONTAINING PROTEIN 5"/>
    <property type="match status" value="1"/>
</dbReference>
<dbReference type="SUPFAM" id="SSF82199">
    <property type="entry name" value="SET domain"/>
    <property type="match status" value="1"/>
</dbReference>
<sequence>MRRGFLVRPRPARECVTQGPTTGPASTSSPSKQKLSSSPPPPSPRRSKPFEEADPIHRSVSLLPLGASSSPEGLVISFRSNLELLLAHPWVDRAFLRQCEAVELRAVEGKGLGLVVPREVGEGEVLVRERPLLVIPEVVRTDVLQQFEQLLEHLPLGRRQAFGGMHNVHPTEGAFGVHRTNCVGLDFGSGMDGWRGAHAGTFEWIGRANHSCAPGAVVAWDGETLTGRLVALRPMSEGEEVRISYLSPGELRLPTAERRRLLWEDYRFVCECERCGSAYTNGLGGDAS</sequence>
<dbReference type="InterPro" id="IPR053185">
    <property type="entry name" value="SET_domain_protein"/>
</dbReference>
<dbReference type="OrthoDB" id="5945798at2759"/>
<dbReference type="InParanoid" id="A0A165HI26"/>
<dbReference type="STRING" id="1353952.A0A165HI26"/>
<evidence type="ECO:0000313" key="4">
    <source>
        <dbReference type="Proteomes" id="UP000076842"/>
    </source>
</evidence>
<dbReference type="Gene3D" id="2.170.270.10">
    <property type="entry name" value="SET domain"/>
    <property type="match status" value="1"/>
</dbReference>
<dbReference type="PANTHER" id="PTHR47332:SF4">
    <property type="entry name" value="SET DOMAIN-CONTAINING PROTEIN 5"/>
    <property type="match status" value="1"/>
</dbReference>
<dbReference type="PROSITE" id="PS50280">
    <property type="entry name" value="SET"/>
    <property type="match status" value="1"/>
</dbReference>
<dbReference type="Proteomes" id="UP000076842">
    <property type="component" value="Unassembled WGS sequence"/>
</dbReference>
<feature type="compositionally biased region" description="Low complexity" evidence="1">
    <location>
        <begin position="17"/>
        <end position="37"/>
    </location>
</feature>
<keyword evidence="4" id="KW-1185">Reference proteome</keyword>
<reference evidence="3 4" key="1">
    <citation type="journal article" date="2016" name="Mol. Biol. Evol.">
        <title>Comparative Genomics of Early-Diverging Mushroom-Forming Fungi Provides Insights into the Origins of Lignocellulose Decay Capabilities.</title>
        <authorList>
            <person name="Nagy L.G."/>
            <person name="Riley R."/>
            <person name="Tritt A."/>
            <person name="Adam C."/>
            <person name="Daum C."/>
            <person name="Floudas D."/>
            <person name="Sun H."/>
            <person name="Yadav J.S."/>
            <person name="Pangilinan J."/>
            <person name="Larsson K.H."/>
            <person name="Matsuura K."/>
            <person name="Barry K."/>
            <person name="Labutti K."/>
            <person name="Kuo R."/>
            <person name="Ohm R.A."/>
            <person name="Bhattacharya S.S."/>
            <person name="Shirouzu T."/>
            <person name="Yoshinaga Y."/>
            <person name="Martin F.M."/>
            <person name="Grigoriev I.V."/>
            <person name="Hibbett D.S."/>
        </authorList>
    </citation>
    <scope>NUCLEOTIDE SEQUENCE [LARGE SCALE GENOMIC DNA]</scope>
    <source>
        <strain evidence="3 4">HHB12733</strain>
    </source>
</reference>
<evidence type="ECO:0000259" key="2">
    <source>
        <dbReference type="PROSITE" id="PS50280"/>
    </source>
</evidence>
<feature type="domain" description="SET" evidence="2">
    <location>
        <begin position="100"/>
        <end position="246"/>
    </location>
</feature>
<organism evidence="3 4">
    <name type="scientific">Calocera cornea HHB12733</name>
    <dbReference type="NCBI Taxonomy" id="1353952"/>
    <lineage>
        <taxon>Eukaryota</taxon>
        <taxon>Fungi</taxon>
        <taxon>Dikarya</taxon>
        <taxon>Basidiomycota</taxon>
        <taxon>Agaricomycotina</taxon>
        <taxon>Dacrymycetes</taxon>
        <taxon>Dacrymycetales</taxon>
        <taxon>Dacrymycetaceae</taxon>
        <taxon>Calocera</taxon>
    </lineage>
</organism>
<name>A0A165HI26_9BASI</name>
<gene>
    <name evidence="3" type="ORF">CALCODRAFT_481579</name>
</gene>
<dbReference type="InterPro" id="IPR046341">
    <property type="entry name" value="SET_dom_sf"/>
</dbReference>
<dbReference type="InterPro" id="IPR001214">
    <property type="entry name" value="SET_dom"/>
</dbReference>
<evidence type="ECO:0000256" key="1">
    <source>
        <dbReference type="SAM" id="MobiDB-lite"/>
    </source>
</evidence>
<protein>
    <submittedName>
        <fullName evidence="3">SET domain-containing protein</fullName>
    </submittedName>
</protein>
<proteinExistence type="predicted"/>
<accession>A0A165HI26</accession>
<evidence type="ECO:0000313" key="3">
    <source>
        <dbReference type="EMBL" id="KZT59328.1"/>
    </source>
</evidence>
<dbReference type="AlphaFoldDB" id="A0A165HI26"/>
<dbReference type="CDD" id="cd20071">
    <property type="entry name" value="SET_SMYD"/>
    <property type="match status" value="1"/>
</dbReference>
<feature type="region of interest" description="Disordered" evidence="1">
    <location>
        <begin position="1"/>
        <end position="51"/>
    </location>
</feature>
<dbReference type="EMBL" id="KV423941">
    <property type="protein sequence ID" value="KZT59328.1"/>
    <property type="molecule type" value="Genomic_DNA"/>
</dbReference>